<dbReference type="EMBL" id="VIRS01000032">
    <property type="protein sequence ID" value="TQS40950.1"/>
    <property type="molecule type" value="Genomic_DNA"/>
</dbReference>
<dbReference type="Gene3D" id="1.10.10.10">
    <property type="entry name" value="Winged helix-like DNA-binding domain superfamily/Winged helix DNA-binding domain"/>
    <property type="match status" value="1"/>
</dbReference>
<dbReference type="InterPro" id="IPR005471">
    <property type="entry name" value="Tscrpt_reg_IclR_N"/>
</dbReference>
<dbReference type="OrthoDB" id="3189808at2"/>
<dbReference type="SUPFAM" id="SSF46785">
    <property type="entry name" value="Winged helix' DNA-binding domain"/>
    <property type="match status" value="1"/>
</dbReference>
<evidence type="ECO:0000256" key="1">
    <source>
        <dbReference type="ARBA" id="ARBA00006479"/>
    </source>
</evidence>
<feature type="domain" description="HTH iclR-type" evidence="2">
    <location>
        <begin position="8"/>
        <end position="51"/>
    </location>
</feature>
<dbReference type="InterPro" id="IPR000600">
    <property type="entry name" value="ROK"/>
</dbReference>
<proteinExistence type="inferred from homology"/>
<dbReference type="Pfam" id="PF00480">
    <property type="entry name" value="ROK"/>
    <property type="match status" value="1"/>
</dbReference>
<accession>A0A545AI63</accession>
<evidence type="ECO:0000313" key="3">
    <source>
        <dbReference type="EMBL" id="TQS40950.1"/>
    </source>
</evidence>
<keyword evidence="4" id="KW-1185">Reference proteome</keyword>
<dbReference type="Proteomes" id="UP000317982">
    <property type="component" value="Unassembled WGS sequence"/>
</dbReference>
<gene>
    <name evidence="3" type="ORF">FL583_32280</name>
</gene>
<dbReference type="InterPro" id="IPR036388">
    <property type="entry name" value="WH-like_DNA-bd_sf"/>
</dbReference>
<dbReference type="PANTHER" id="PTHR18964">
    <property type="entry name" value="ROK (REPRESSOR, ORF, KINASE) FAMILY"/>
    <property type="match status" value="1"/>
</dbReference>
<protein>
    <submittedName>
        <fullName evidence="3">ROK family transcriptional regulator</fullName>
    </submittedName>
</protein>
<dbReference type="InterPro" id="IPR043129">
    <property type="entry name" value="ATPase_NBD"/>
</dbReference>
<evidence type="ECO:0000259" key="2">
    <source>
        <dbReference type="Pfam" id="PF09339"/>
    </source>
</evidence>
<dbReference type="SUPFAM" id="SSF53067">
    <property type="entry name" value="Actin-like ATPase domain"/>
    <property type="match status" value="1"/>
</dbReference>
<reference evidence="3 4" key="1">
    <citation type="submission" date="2019-07" db="EMBL/GenBank/DDBJ databases">
        <title>Cryptosporangium phraense sp. nov., isolated from plant litter.</title>
        <authorList>
            <person name="Suriyachadkun C."/>
        </authorList>
    </citation>
    <scope>NUCLEOTIDE SEQUENCE [LARGE SCALE GENOMIC DNA]</scope>
    <source>
        <strain evidence="3 4">A-T 5661</strain>
    </source>
</reference>
<evidence type="ECO:0000313" key="4">
    <source>
        <dbReference type="Proteomes" id="UP000317982"/>
    </source>
</evidence>
<comment type="caution">
    <text evidence="3">The sequence shown here is derived from an EMBL/GenBank/DDBJ whole genome shotgun (WGS) entry which is preliminary data.</text>
</comment>
<dbReference type="GO" id="GO:0003677">
    <property type="term" value="F:DNA binding"/>
    <property type="evidence" value="ECO:0007669"/>
    <property type="project" value="InterPro"/>
</dbReference>
<comment type="similarity">
    <text evidence="1">Belongs to the ROK (NagC/XylR) family.</text>
</comment>
<dbReference type="InterPro" id="IPR036390">
    <property type="entry name" value="WH_DNA-bd_sf"/>
</dbReference>
<sequence>MRAHNLALVLRAVASASSPVSRAEVAAATGLTRASVSGLVDALVAGRLLRETGAPTRTGVGRPSTGLVLDDGGPAGLGIELNVDHLAACVVDLSGAVRVRRVVSSSFPVVTLAQEAVSEAQELGLTLSGVALAVPGLVDPATGELLVTPNLDGGAGEVLARLGALQSVPLAVENEATLAARAEQRALGAAAPRSFLQVSGEVGIGAGLVLDGQVYRGRHGWSGELGHVTVRPGGRPCACGSDGCLEQYAGLRAIARAAGSADVAGRAAAGSADIAGRAAAGDASMLAALADAGEALGLALAGALNLLDLDAVVLGGAHAELAPWLVGPIEAQLERRLVGAAVSRPVVRASVLGVDAAALGAAWSVLDRVLEDPAGWLSS</sequence>
<name>A0A545AI63_9ACTN</name>
<organism evidence="3 4">
    <name type="scientific">Cryptosporangium phraense</name>
    <dbReference type="NCBI Taxonomy" id="2593070"/>
    <lineage>
        <taxon>Bacteria</taxon>
        <taxon>Bacillati</taxon>
        <taxon>Actinomycetota</taxon>
        <taxon>Actinomycetes</taxon>
        <taxon>Cryptosporangiales</taxon>
        <taxon>Cryptosporangiaceae</taxon>
        <taxon>Cryptosporangium</taxon>
    </lineage>
</organism>
<dbReference type="AlphaFoldDB" id="A0A545AI63"/>
<dbReference type="PANTHER" id="PTHR18964:SF149">
    <property type="entry name" value="BIFUNCTIONAL UDP-N-ACETYLGLUCOSAMINE 2-EPIMERASE_N-ACETYLMANNOSAMINE KINASE"/>
    <property type="match status" value="1"/>
</dbReference>
<dbReference type="Gene3D" id="3.30.420.40">
    <property type="match status" value="2"/>
</dbReference>
<dbReference type="Pfam" id="PF09339">
    <property type="entry name" value="HTH_IclR"/>
    <property type="match status" value="1"/>
</dbReference>
<dbReference type="InParanoid" id="A0A545AI63"/>
<dbReference type="GO" id="GO:0006355">
    <property type="term" value="P:regulation of DNA-templated transcription"/>
    <property type="evidence" value="ECO:0007669"/>
    <property type="project" value="InterPro"/>
</dbReference>